<evidence type="ECO:0000313" key="3">
    <source>
        <dbReference type="EMBL" id="KAK7469691.1"/>
    </source>
</evidence>
<dbReference type="Proteomes" id="UP001519460">
    <property type="component" value="Unassembled WGS sequence"/>
</dbReference>
<evidence type="ECO:0000256" key="1">
    <source>
        <dbReference type="SAM" id="MobiDB-lite"/>
    </source>
</evidence>
<sequence length="450" mass="48343">MSVSRAGSPRFKDRTNQSAPVDAFEINTTEDETTSASLNIVAYPQPTLTTVVFLGTSSSSSNRSVLGQRSGVLTVECRPTLELYVFSCVLTAVRPASSDQGFYSITLDNPFGEITHIVKLTVMPKEGNDNNEDTATSQFPLGAVAGGAGGAVVLLVIFAVIVVIVVKRRKAAKAVSKEIERKHISANSDDDFEEHINIVYESSDDVVLTTQPQTGASKPPTTSLRVSPFTKPTDKDEQETSFGYVTLNGEKPTENGSAPVNRRVLISQYTDVADAYSTVDDDGLTFFAASSGWKFIPQSTAGLSSDYADVDAYSSVDDGREDFLAGQARCQTDMASDYADADGYSSVKESGPRMETPPQKASGTQDDYAVVNNAGKAAKGSAQPDDYAQVNKTSKPGNPSTAPESEKYAKPKPDVYARVQKSKPRHETDVSLLFSSDSWVVVRPVTFQEP</sequence>
<organism evidence="3 4">
    <name type="scientific">Batillaria attramentaria</name>
    <dbReference type="NCBI Taxonomy" id="370345"/>
    <lineage>
        <taxon>Eukaryota</taxon>
        <taxon>Metazoa</taxon>
        <taxon>Spiralia</taxon>
        <taxon>Lophotrochozoa</taxon>
        <taxon>Mollusca</taxon>
        <taxon>Gastropoda</taxon>
        <taxon>Caenogastropoda</taxon>
        <taxon>Sorbeoconcha</taxon>
        <taxon>Cerithioidea</taxon>
        <taxon>Batillariidae</taxon>
        <taxon>Batillaria</taxon>
    </lineage>
</organism>
<feature type="region of interest" description="Disordered" evidence="1">
    <location>
        <begin position="1"/>
        <end position="22"/>
    </location>
</feature>
<name>A0ABD0JCC2_9CAEN</name>
<keyword evidence="2" id="KW-1133">Transmembrane helix</keyword>
<feature type="compositionally biased region" description="Polar residues" evidence="1">
    <location>
        <begin position="211"/>
        <end position="225"/>
    </location>
</feature>
<accession>A0ABD0JCC2</accession>
<evidence type="ECO:0000313" key="4">
    <source>
        <dbReference type="Proteomes" id="UP001519460"/>
    </source>
</evidence>
<keyword evidence="2" id="KW-0812">Transmembrane</keyword>
<gene>
    <name evidence="3" type="ORF">BaRGS_00036273</name>
</gene>
<feature type="compositionally biased region" description="Polar residues" evidence="1">
    <location>
        <begin position="390"/>
        <end position="403"/>
    </location>
</feature>
<feature type="transmembrane region" description="Helical" evidence="2">
    <location>
        <begin position="141"/>
        <end position="166"/>
    </location>
</feature>
<keyword evidence="4" id="KW-1185">Reference proteome</keyword>
<feature type="region of interest" description="Disordered" evidence="1">
    <location>
        <begin position="211"/>
        <end position="240"/>
    </location>
</feature>
<protein>
    <submittedName>
        <fullName evidence="3">Uncharacterized protein</fullName>
    </submittedName>
</protein>
<proteinExistence type="predicted"/>
<feature type="region of interest" description="Disordered" evidence="1">
    <location>
        <begin position="341"/>
        <end position="428"/>
    </location>
</feature>
<dbReference type="EMBL" id="JACVVK020000507">
    <property type="protein sequence ID" value="KAK7469691.1"/>
    <property type="molecule type" value="Genomic_DNA"/>
</dbReference>
<keyword evidence="2" id="KW-0472">Membrane</keyword>
<dbReference type="AlphaFoldDB" id="A0ABD0JCC2"/>
<evidence type="ECO:0000256" key="2">
    <source>
        <dbReference type="SAM" id="Phobius"/>
    </source>
</evidence>
<comment type="caution">
    <text evidence="3">The sequence shown here is derived from an EMBL/GenBank/DDBJ whole genome shotgun (WGS) entry which is preliminary data.</text>
</comment>
<feature type="compositionally biased region" description="Basic and acidic residues" evidence="1">
    <location>
        <begin position="404"/>
        <end position="415"/>
    </location>
</feature>
<reference evidence="3 4" key="1">
    <citation type="journal article" date="2023" name="Sci. Data">
        <title>Genome assembly of the Korean intertidal mud-creeper Batillaria attramentaria.</title>
        <authorList>
            <person name="Patra A.K."/>
            <person name="Ho P.T."/>
            <person name="Jun S."/>
            <person name="Lee S.J."/>
            <person name="Kim Y."/>
            <person name="Won Y.J."/>
        </authorList>
    </citation>
    <scope>NUCLEOTIDE SEQUENCE [LARGE SCALE GENOMIC DNA]</scope>
    <source>
        <strain evidence="3">Wonlab-2016</strain>
    </source>
</reference>